<dbReference type="PANTHER" id="PTHR31793">
    <property type="entry name" value="4-HYDROXYBENZOYL-COA THIOESTERASE FAMILY MEMBER"/>
    <property type="match status" value="1"/>
</dbReference>
<dbReference type="NCBIfam" id="TIGR00051">
    <property type="entry name" value="YbgC/FadM family acyl-CoA thioesterase"/>
    <property type="match status" value="1"/>
</dbReference>
<dbReference type="InterPro" id="IPR029069">
    <property type="entry name" value="HotDog_dom_sf"/>
</dbReference>
<organism evidence="3">
    <name type="scientific">uncultured Sporomusa sp</name>
    <dbReference type="NCBI Taxonomy" id="307249"/>
    <lineage>
        <taxon>Bacteria</taxon>
        <taxon>Bacillati</taxon>
        <taxon>Bacillota</taxon>
        <taxon>Negativicutes</taxon>
        <taxon>Selenomonadales</taxon>
        <taxon>Sporomusaceae</taxon>
        <taxon>Sporomusa</taxon>
        <taxon>environmental samples</taxon>
    </lineage>
</organism>
<dbReference type="PANTHER" id="PTHR31793:SF27">
    <property type="entry name" value="NOVEL THIOESTERASE SUPERFAMILY DOMAIN AND SAPOSIN A-TYPE DOMAIN CONTAINING PROTEIN (0610012H03RIK)"/>
    <property type="match status" value="1"/>
</dbReference>
<name>A0A212M204_9FIRM</name>
<dbReference type="AlphaFoldDB" id="A0A212M204"/>
<evidence type="ECO:0000256" key="1">
    <source>
        <dbReference type="ARBA" id="ARBA00005953"/>
    </source>
</evidence>
<sequence length="133" mass="15536">MITVRDKVRFVETDLMGVVHHSNYFRWFEMARVEYLRQIGILLTDMLDEDIVFPITDVACKYRASAKFDDCILIEAVLAEVSKVKMIFTYRVLREHDGLLLATGRTQNAFTDRQGRIIRLPDKYFAKLSTPFP</sequence>
<dbReference type="Pfam" id="PF13279">
    <property type="entry name" value="4HBT_2"/>
    <property type="match status" value="1"/>
</dbReference>
<evidence type="ECO:0000256" key="2">
    <source>
        <dbReference type="ARBA" id="ARBA00022801"/>
    </source>
</evidence>
<protein>
    <submittedName>
        <fullName evidence="3">4-hydroxybenzoyl-CoA thioesterase</fullName>
    </submittedName>
</protein>
<comment type="similarity">
    <text evidence="1">Belongs to the 4-hydroxybenzoyl-CoA thioesterase family.</text>
</comment>
<dbReference type="PIRSF" id="PIRSF003230">
    <property type="entry name" value="YbgC"/>
    <property type="match status" value="1"/>
</dbReference>
<dbReference type="SUPFAM" id="SSF54637">
    <property type="entry name" value="Thioesterase/thiol ester dehydrase-isomerase"/>
    <property type="match status" value="1"/>
</dbReference>
<dbReference type="InterPro" id="IPR006684">
    <property type="entry name" value="YbgC/YbaW"/>
</dbReference>
<gene>
    <name evidence="3" type="ORF">KL86SPO_70628</name>
</gene>
<dbReference type="EMBL" id="FMJE01000007">
    <property type="protein sequence ID" value="SCM83770.1"/>
    <property type="molecule type" value="Genomic_DNA"/>
</dbReference>
<dbReference type="CDD" id="cd00586">
    <property type="entry name" value="4HBT"/>
    <property type="match status" value="1"/>
</dbReference>
<proteinExistence type="inferred from homology"/>
<accession>A0A212M204</accession>
<keyword evidence="2" id="KW-0378">Hydrolase</keyword>
<dbReference type="InterPro" id="IPR050563">
    <property type="entry name" value="4-hydroxybenzoyl-CoA_TE"/>
</dbReference>
<dbReference type="GO" id="GO:0047617">
    <property type="term" value="F:fatty acyl-CoA hydrolase activity"/>
    <property type="evidence" value="ECO:0007669"/>
    <property type="project" value="TreeGrafter"/>
</dbReference>
<reference evidence="3" key="1">
    <citation type="submission" date="2016-08" db="EMBL/GenBank/DDBJ databases">
        <authorList>
            <person name="Seilhamer J.J."/>
        </authorList>
    </citation>
    <scope>NUCLEOTIDE SEQUENCE</scope>
    <source>
        <strain evidence="3">86</strain>
    </source>
</reference>
<dbReference type="Gene3D" id="3.10.129.10">
    <property type="entry name" value="Hotdog Thioesterase"/>
    <property type="match status" value="1"/>
</dbReference>
<evidence type="ECO:0000313" key="3">
    <source>
        <dbReference type="EMBL" id="SCM83770.1"/>
    </source>
</evidence>
<dbReference type="RefSeq" id="WP_075757280.1">
    <property type="nucleotide sequence ID" value="NZ_LT608335.1"/>
</dbReference>